<dbReference type="Gene3D" id="2.40.50.1020">
    <property type="entry name" value="LytTr DNA-binding domain"/>
    <property type="match status" value="1"/>
</dbReference>
<proteinExistence type="predicted"/>
<dbReference type="Pfam" id="PF04397">
    <property type="entry name" value="LytTR"/>
    <property type="match status" value="1"/>
</dbReference>
<dbReference type="HOGENOM" id="CLU_000445_14_6_9"/>
<evidence type="ECO:0000259" key="4">
    <source>
        <dbReference type="PROSITE" id="PS50930"/>
    </source>
</evidence>
<dbReference type="InterPro" id="IPR007492">
    <property type="entry name" value="LytTR_DNA-bd_dom"/>
</dbReference>
<dbReference type="InterPro" id="IPR046947">
    <property type="entry name" value="LytR-like"/>
</dbReference>
<dbReference type="PROSITE" id="PS50930">
    <property type="entry name" value="HTH_LYTTR"/>
    <property type="match status" value="1"/>
</dbReference>
<protein>
    <submittedName>
        <fullName evidence="5">LytTr DNA-binding domain protein</fullName>
    </submittedName>
</protein>
<dbReference type="SMART" id="SM00850">
    <property type="entry name" value="LytTR"/>
    <property type="match status" value="1"/>
</dbReference>
<dbReference type="PANTHER" id="PTHR37299">
    <property type="entry name" value="TRANSCRIPTIONAL REGULATOR-RELATED"/>
    <property type="match status" value="1"/>
</dbReference>
<keyword evidence="5" id="KW-0238">DNA-binding</keyword>
<gene>
    <name evidence="5" type="primary">plnC</name>
    <name evidence="5" type="ORF">HMPREF0877_0618</name>
</gene>
<dbReference type="STRING" id="585506.HMPREF0877_0618"/>
<keyword evidence="2" id="KW-0902">Two-component regulatory system</keyword>
<keyword evidence="6" id="KW-1185">Reference proteome</keyword>
<dbReference type="PANTHER" id="PTHR37299:SF3">
    <property type="entry name" value="STAGE 0 SPORULATION PROTEIN A HOMOLOG"/>
    <property type="match status" value="1"/>
</dbReference>
<accession>C5R9H3</accession>
<dbReference type="Gene3D" id="3.40.50.2300">
    <property type="match status" value="1"/>
</dbReference>
<organism evidence="5 6">
    <name type="scientific">Weissella paramesenteroides ATCC 33313</name>
    <dbReference type="NCBI Taxonomy" id="585506"/>
    <lineage>
        <taxon>Bacteria</taxon>
        <taxon>Bacillati</taxon>
        <taxon>Bacillota</taxon>
        <taxon>Bacilli</taxon>
        <taxon>Lactobacillales</taxon>
        <taxon>Lactobacillaceae</taxon>
        <taxon>Weissella</taxon>
    </lineage>
</organism>
<dbReference type="AlphaFoldDB" id="C5R9H3"/>
<dbReference type="eggNOG" id="COG3279">
    <property type="taxonomic scope" value="Bacteria"/>
</dbReference>
<dbReference type="Proteomes" id="UP000004528">
    <property type="component" value="Unassembled WGS sequence"/>
</dbReference>
<evidence type="ECO:0000313" key="5">
    <source>
        <dbReference type="EMBL" id="EER75073.1"/>
    </source>
</evidence>
<evidence type="ECO:0000256" key="2">
    <source>
        <dbReference type="ARBA" id="ARBA00023012"/>
    </source>
</evidence>
<evidence type="ECO:0000313" key="6">
    <source>
        <dbReference type="Proteomes" id="UP000004528"/>
    </source>
</evidence>
<evidence type="ECO:0000256" key="3">
    <source>
        <dbReference type="ARBA" id="ARBA00023159"/>
    </source>
</evidence>
<reference evidence="5 6" key="1">
    <citation type="submission" date="2009-04" db="EMBL/GenBank/DDBJ databases">
        <authorList>
            <person name="Qin X."/>
            <person name="Bachman B."/>
            <person name="Battles P."/>
            <person name="Bell A."/>
            <person name="Bess C."/>
            <person name="Bickham C."/>
            <person name="Chaboub L."/>
            <person name="Chen D."/>
            <person name="Coyle M."/>
            <person name="Deiros D.R."/>
            <person name="Dinh H."/>
            <person name="Forbes L."/>
            <person name="Fowler G."/>
            <person name="Francisco L."/>
            <person name="Fu Q."/>
            <person name="Gubbala S."/>
            <person name="Hale W."/>
            <person name="Han Y."/>
            <person name="Hemphill L."/>
            <person name="Highlander S.K."/>
            <person name="Hirani K."/>
            <person name="Hogues M."/>
            <person name="Jackson L."/>
            <person name="Jakkamsetti A."/>
            <person name="Javaid M."/>
            <person name="Jiang H."/>
            <person name="Korchina V."/>
            <person name="Kovar C."/>
            <person name="Lara F."/>
            <person name="Lee S."/>
            <person name="Mata R."/>
            <person name="Mathew T."/>
            <person name="Moen C."/>
            <person name="Morales K."/>
            <person name="Munidasa M."/>
            <person name="Nazareth L."/>
            <person name="Ngo R."/>
            <person name="Nguyen L."/>
            <person name="Okwuonu G."/>
            <person name="Ongeri F."/>
            <person name="Patil S."/>
            <person name="Petrosino J."/>
            <person name="Pham C."/>
            <person name="Pham P."/>
            <person name="Pu L.-L."/>
            <person name="Puazo M."/>
            <person name="Raj R."/>
            <person name="Reid J."/>
            <person name="Rouhana J."/>
            <person name="Saada N."/>
            <person name="Shang Y."/>
            <person name="Simmons D."/>
            <person name="Thornton R."/>
            <person name="Warren J."/>
            <person name="Weissenberger G."/>
            <person name="Zhang J."/>
            <person name="Zhang L."/>
            <person name="Zhou C."/>
            <person name="Zhu D."/>
            <person name="Muzny D."/>
            <person name="Worley K."/>
            <person name="Gibbs R."/>
        </authorList>
    </citation>
    <scope>NUCLEOTIDE SEQUENCE [LARGE SCALE GENOMIC DNA]</scope>
    <source>
        <strain evidence="5 6">ATCC 33313</strain>
    </source>
</reference>
<keyword evidence="1" id="KW-0963">Cytoplasm</keyword>
<sequence>MVLKIIILEDQHHQLTGISNFIKRYTEFEELDTNIKLVTTDAQEIKNFVQACTDQNILFFLDVESLENDHSIVELGKYIRHCLPLAHLVFITEKDNLSTLILEQRLVPLDCISKIKSVDAIEEAIRQDINVALELVVSHMKNNPEKFVYKLQARYYDIPMSEVLYIASKPNHVNRVVLYAKNIIVEINDSLSSIEKRHKNLFRSHKGFVINLMSVNYFDIRLNRVYFDTENQIWCPLSVRKKQNFKKIWQQTNNLN</sequence>
<dbReference type="GO" id="GO:0000156">
    <property type="term" value="F:phosphorelay response regulator activity"/>
    <property type="evidence" value="ECO:0007669"/>
    <property type="project" value="InterPro"/>
</dbReference>
<feature type="domain" description="HTH LytTR-type" evidence="4">
    <location>
        <begin position="147"/>
        <end position="251"/>
    </location>
</feature>
<comment type="caution">
    <text evidence="5">The sequence shown here is derived from an EMBL/GenBank/DDBJ whole genome shotgun (WGS) entry which is preliminary data.</text>
</comment>
<dbReference type="GO" id="GO:0003677">
    <property type="term" value="F:DNA binding"/>
    <property type="evidence" value="ECO:0007669"/>
    <property type="project" value="UniProtKB-KW"/>
</dbReference>
<dbReference type="EMBL" id="ACKU01000008">
    <property type="protein sequence ID" value="EER75073.1"/>
    <property type="molecule type" value="Genomic_DNA"/>
</dbReference>
<evidence type="ECO:0000256" key="1">
    <source>
        <dbReference type="ARBA" id="ARBA00022490"/>
    </source>
</evidence>
<name>C5R9H3_WEIPA</name>
<keyword evidence="3" id="KW-0010">Activator</keyword>